<sequence>MDVSRWTQQSLGTLGTSIAHVSSSLASGLSSLTVDHTDREKVTFVTFSHLEYTSSKSNSSNLIRAPVLLLGYTSGFQVWELGSGAPNVLVSRREGPARFLTTLPEPQQKDVPGMPLHGLRPCLAIVPVDDTADSLSGPAPAQPSSEGACELENAGSSGMVQVYTLRTHSVVQTLHFNSRVLSVRASCRLLIVALDAQVMAFDANTLQRVFSVVTYPAPCTRQLLDGERPAPGTAVPLALGPRWLAYASNQALSESASPQSLGPTSQRLPSGLKYDSVSGYAKAAALTGGKQLLGLGEAGYKYVSSQYGQWRSGTWEGASTRGSPREDASSPSDLGVVGTVMVRDVVSRAVVAHFRAHTAPLLVLQWDASGTLLVTASVHGHNINIFQIAPGKVGSCGERLPGSAVQLLRLSRGLTPAVIQDVAFSASGILLAVSSARGTTHIYRLALPGVSGNAPPHLAAAQRAASSGQAPPKAARLGAVGRVRHLGLLNGVIPGSSAAAAAVNLYNGNAGADCIAAALLPRRQPSNGKAEGSSVPAEYLFIIHGDGRLLRHRLHAVPASTEAGADEAFVNGSSFGSTPDTVLSADEEIQGEVSLEAEEQWDLCRRATWAEREEELAEAKTGAEGRAQGRDERAVWMAHAETAVASPARRALWSDSQFHILEMQTGTPHRSPATRAAAQAAPAAEGMTADAAVRLEAVPTRRVNTVRAPASPVTTDAAGMAVVCQPLRVPKAAS</sequence>
<reference evidence="2 3" key="1">
    <citation type="submission" date="2023-10" db="EMBL/GenBank/DDBJ databases">
        <authorList>
            <person name="Maclean D."/>
            <person name="Macfadyen A."/>
        </authorList>
    </citation>
    <scope>NUCLEOTIDE SEQUENCE [LARGE SCALE GENOMIC DNA]</scope>
</reference>
<dbReference type="EMBL" id="CAUYUE010000007">
    <property type="protein sequence ID" value="CAK0782748.1"/>
    <property type="molecule type" value="Genomic_DNA"/>
</dbReference>
<dbReference type="SUPFAM" id="SSF50978">
    <property type="entry name" value="WD40 repeat-like"/>
    <property type="match status" value="1"/>
</dbReference>
<dbReference type="InterPro" id="IPR001680">
    <property type="entry name" value="WD40_rpt"/>
</dbReference>
<protein>
    <recommendedName>
        <fullName evidence="1">BCAS3 WD40 domain-containing protein</fullName>
    </recommendedName>
</protein>
<dbReference type="GO" id="GO:0005737">
    <property type="term" value="C:cytoplasm"/>
    <property type="evidence" value="ECO:0007669"/>
    <property type="project" value="TreeGrafter"/>
</dbReference>
<gene>
    <name evidence="2" type="ORF">CVIRNUC_005943</name>
</gene>
<comment type="caution">
    <text evidence="2">The sequence shown here is derived from an EMBL/GenBank/DDBJ whole genome shotgun (WGS) entry which is preliminary data.</text>
</comment>
<feature type="domain" description="BCAS3 WD40" evidence="1">
    <location>
        <begin position="66"/>
        <end position="446"/>
    </location>
</feature>
<organism evidence="2 3">
    <name type="scientific">Coccomyxa viridis</name>
    <dbReference type="NCBI Taxonomy" id="1274662"/>
    <lineage>
        <taxon>Eukaryota</taxon>
        <taxon>Viridiplantae</taxon>
        <taxon>Chlorophyta</taxon>
        <taxon>core chlorophytes</taxon>
        <taxon>Trebouxiophyceae</taxon>
        <taxon>Trebouxiophyceae incertae sedis</taxon>
        <taxon>Coccomyxaceae</taxon>
        <taxon>Coccomyxa</taxon>
    </lineage>
</organism>
<dbReference type="InterPro" id="IPR045142">
    <property type="entry name" value="BCAS3-like"/>
</dbReference>
<dbReference type="Gene3D" id="2.130.10.10">
    <property type="entry name" value="YVTN repeat-like/Quinoprotein amine dehydrogenase"/>
    <property type="match status" value="1"/>
</dbReference>
<dbReference type="SMART" id="SM00320">
    <property type="entry name" value="WD40"/>
    <property type="match status" value="3"/>
</dbReference>
<dbReference type="Pfam" id="PF21034">
    <property type="entry name" value="BCAS3_WD40"/>
    <property type="match status" value="1"/>
</dbReference>
<proteinExistence type="predicted"/>
<evidence type="ECO:0000259" key="1">
    <source>
        <dbReference type="Pfam" id="PF21034"/>
    </source>
</evidence>
<name>A0AAV1I5X4_9CHLO</name>
<evidence type="ECO:0000313" key="2">
    <source>
        <dbReference type="EMBL" id="CAK0782748.1"/>
    </source>
</evidence>
<evidence type="ECO:0000313" key="3">
    <source>
        <dbReference type="Proteomes" id="UP001314263"/>
    </source>
</evidence>
<dbReference type="PANTHER" id="PTHR13268:SF0">
    <property type="entry name" value="BCAS3 MICROTUBULE ASSOCIATED CELL MIGRATION FACTOR"/>
    <property type="match status" value="1"/>
</dbReference>
<dbReference type="InterPro" id="IPR048382">
    <property type="entry name" value="BCAS3_WD40"/>
</dbReference>
<dbReference type="GO" id="GO:0042594">
    <property type="term" value="P:response to starvation"/>
    <property type="evidence" value="ECO:0007669"/>
    <property type="project" value="TreeGrafter"/>
</dbReference>
<dbReference type="GO" id="GO:0006914">
    <property type="term" value="P:autophagy"/>
    <property type="evidence" value="ECO:0007669"/>
    <property type="project" value="InterPro"/>
</dbReference>
<dbReference type="InterPro" id="IPR015943">
    <property type="entry name" value="WD40/YVTN_repeat-like_dom_sf"/>
</dbReference>
<keyword evidence="3" id="KW-1185">Reference proteome</keyword>
<dbReference type="AlphaFoldDB" id="A0AAV1I5X4"/>
<accession>A0AAV1I5X4</accession>
<dbReference type="InterPro" id="IPR036322">
    <property type="entry name" value="WD40_repeat_dom_sf"/>
</dbReference>
<dbReference type="Proteomes" id="UP001314263">
    <property type="component" value="Unassembled WGS sequence"/>
</dbReference>
<dbReference type="PANTHER" id="PTHR13268">
    <property type="entry name" value="BREAST CARCINOMA AMPLIFIED SEQUENCE 3"/>
    <property type="match status" value="1"/>
</dbReference>